<sequence>METCCVKVTDCGLLFSMLTSREESMTFCFIALCPALLCFTCVSLDSTSLCLLMSVNFRLEYLL</sequence>
<protein>
    <submittedName>
        <fullName evidence="2">Uncharacterized protein</fullName>
    </submittedName>
</protein>
<organism evidence="2 3">
    <name type="scientific">Solea senegalensis</name>
    <name type="common">Senegalese sole</name>
    <dbReference type="NCBI Taxonomy" id="28829"/>
    <lineage>
        <taxon>Eukaryota</taxon>
        <taxon>Metazoa</taxon>
        <taxon>Chordata</taxon>
        <taxon>Craniata</taxon>
        <taxon>Vertebrata</taxon>
        <taxon>Euteleostomi</taxon>
        <taxon>Actinopterygii</taxon>
        <taxon>Neopterygii</taxon>
        <taxon>Teleostei</taxon>
        <taxon>Neoteleostei</taxon>
        <taxon>Acanthomorphata</taxon>
        <taxon>Carangaria</taxon>
        <taxon>Pleuronectiformes</taxon>
        <taxon>Pleuronectoidei</taxon>
        <taxon>Soleidae</taxon>
        <taxon>Solea</taxon>
    </lineage>
</organism>
<gene>
    <name evidence="2" type="ORF">JOB18_006180</name>
</gene>
<evidence type="ECO:0000313" key="2">
    <source>
        <dbReference type="EMBL" id="KAG7500020.1"/>
    </source>
</evidence>
<accession>A0AAV6R515</accession>
<dbReference type="EMBL" id="JAGKHQ010000013">
    <property type="protein sequence ID" value="KAG7500020.1"/>
    <property type="molecule type" value="Genomic_DNA"/>
</dbReference>
<proteinExistence type="predicted"/>
<keyword evidence="1" id="KW-1133">Transmembrane helix</keyword>
<comment type="caution">
    <text evidence="2">The sequence shown here is derived from an EMBL/GenBank/DDBJ whole genome shotgun (WGS) entry which is preliminary data.</text>
</comment>
<dbReference type="AlphaFoldDB" id="A0AAV6R515"/>
<evidence type="ECO:0000256" key="1">
    <source>
        <dbReference type="SAM" id="Phobius"/>
    </source>
</evidence>
<name>A0AAV6R515_SOLSE</name>
<reference evidence="2 3" key="1">
    <citation type="journal article" date="2021" name="Sci. Rep.">
        <title>Chromosome anchoring in Senegalese sole (Solea senegalensis) reveals sex-associated markers and genome rearrangements in flatfish.</title>
        <authorList>
            <person name="Guerrero-Cozar I."/>
            <person name="Gomez-Garrido J."/>
            <person name="Berbel C."/>
            <person name="Martinez-Blanch J.F."/>
            <person name="Alioto T."/>
            <person name="Claros M.G."/>
            <person name="Gagnaire P.A."/>
            <person name="Manchado M."/>
        </authorList>
    </citation>
    <scope>NUCLEOTIDE SEQUENCE [LARGE SCALE GENOMIC DNA]</scope>
    <source>
        <strain evidence="2">Sse05_10M</strain>
    </source>
</reference>
<feature type="transmembrane region" description="Helical" evidence="1">
    <location>
        <begin position="24"/>
        <end position="44"/>
    </location>
</feature>
<keyword evidence="3" id="KW-1185">Reference proteome</keyword>
<evidence type="ECO:0000313" key="3">
    <source>
        <dbReference type="Proteomes" id="UP000693946"/>
    </source>
</evidence>
<keyword evidence="1" id="KW-0472">Membrane</keyword>
<dbReference type="Proteomes" id="UP000693946">
    <property type="component" value="Linkage Group LG20"/>
</dbReference>
<keyword evidence="1" id="KW-0812">Transmembrane</keyword>